<sequence length="156" mass="17347">MNPIFAKLNYKAQPEIAVLNAPDEFLPILDEMSSTAAVVTSPEQIQVGSFAIGFVKTQQEVDAVSSILAEKTQGDGLLWLAYPKGSSKKYKCDFNRDTGWAALGKLGFEPVRMVAIDEDWSALRFRRVEYVKKMTRQESGAISEQGKAKVRQEATR</sequence>
<dbReference type="Proteomes" id="UP000598820">
    <property type="component" value="Unassembled WGS sequence"/>
</dbReference>
<keyword evidence="3" id="KW-1185">Reference proteome</keyword>
<protein>
    <recommendedName>
        <fullName evidence="4">DUF3052 domain-containing protein</fullName>
    </recommendedName>
</protein>
<accession>A0A927AQE8</accession>
<evidence type="ECO:0000313" key="3">
    <source>
        <dbReference type="Proteomes" id="UP000598820"/>
    </source>
</evidence>
<proteinExistence type="predicted"/>
<feature type="region of interest" description="Disordered" evidence="1">
    <location>
        <begin position="135"/>
        <end position="156"/>
    </location>
</feature>
<evidence type="ECO:0008006" key="4">
    <source>
        <dbReference type="Google" id="ProtNLM"/>
    </source>
</evidence>
<dbReference type="AlphaFoldDB" id="A0A927AQE8"/>
<evidence type="ECO:0000256" key="1">
    <source>
        <dbReference type="SAM" id="MobiDB-lite"/>
    </source>
</evidence>
<evidence type="ECO:0000313" key="2">
    <source>
        <dbReference type="EMBL" id="MBD2700241.1"/>
    </source>
</evidence>
<name>A0A927AQE8_9BACT</name>
<gene>
    <name evidence="2" type="ORF">IC229_06320</name>
</gene>
<dbReference type="EMBL" id="JACWZY010000003">
    <property type="protein sequence ID" value="MBD2700241.1"/>
    <property type="molecule type" value="Genomic_DNA"/>
</dbReference>
<dbReference type="RefSeq" id="WP_190886086.1">
    <property type="nucleotide sequence ID" value="NZ_JACWZY010000003.1"/>
</dbReference>
<feature type="compositionally biased region" description="Basic and acidic residues" evidence="1">
    <location>
        <begin position="146"/>
        <end position="156"/>
    </location>
</feature>
<reference evidence="2" key="1">
    <citation type="submission" date="2020-09" db="EMBL/GenBank/DDBJ databases">
        <authorList>
            <person name="Kim M.K."/>
        </authorList>
    </citation>
    <scope>NUCLEOTIDE SEQUENCE</scope>
    <source>
        <strain evidence="2">BT702</strain>
    </source>
</reference>
<organism evidence="2 3">
    <name type="scientific">Spirosoma profusum</name>
    <dbReference type="NCBI Taxonomy" id="2771354"/>
    <lineage>
        <taxon>Bacteria</taxon>
        <taxon>Pseudomonadati</taxon>
        <taxon>Bacteroidota</taxon>
        <taxon>Cytophagia</taxon>
        <taxon>Cytophagales</taxon>
        <taxon>Cytophagaceae</taxon>
        <taxon>Spirosoma</taxon>
    </lineage>
</organism>
<comment type="caution">
    <text evidence="2">The sequence shown here is derived from an EMBL/GenBank/DDBJ whole genome shotgun (WGS) entry which is preliminary data.</text>
</comment>